<accession>M8CF33</accession>
<sequence>MGASGDSFSVIIVLPVGLLSIRNAGEELRGGHEVLPGEQVSVGDSNVRHTTTSSARNNTKLSSSLMAPATQADLIGRPGGFHWPWKSYLADLMGLSAASKLRQIAA</sequence>
<protein>
    <submittedName>
        <fullName evidence="1">Uncharacterized protein</fullName>
    </submittedName>
</protein>
<dbReference type="EnsemblPlants" id="EMT33059">
    <property type="protein sequence ID" value="EMT33059"/>
    <property type="gene ID" value="F775_08249"/>
</dbReference>
<organism evidence="1">
    <name type="scientific">Aegilops tauschii</name>
    <name type="common">Tausch's goatgrass</name>
    <name type="synonym">Aegilops squarrosa</name>
    <dbReference type="NCBI Taxonomy" id="37682"/>
    <lineage>
        <taxon>Eukaryota</taxon>
        <taxon>Viridiplantae</taxon>
        <taxon>Streptophyta</taxon>
        <taxon>Embryophyta</taxon>
        <taxon>Tracheophyta</taxon>
        <taxon>Spermatophyta</taxon>
        <taxon>Magnoliopsida</taxon>
        <taxon>Liliopsida</taxon>
        <taxon>Poales</taxon>
        <taxon>Poaceae</taxon>
        <taxon>BOP clade</taxon>
        <taxon>Pooideae</taxon>
        <taxon>Triticodae</taxon>
        <taxon>Triticeae</taxon>
        <taxon>Triticinae</taxon>
        <taxon>Aegilops</taxon>
    </lineage>
</organism>
<evidence type="ECO:0000313" key="1">
    <source>
        <dbReference type="EnsemblPlants" id="EMT33059"/>
    </source>
</evidence>
<reference evidence="1" key="1">
    <citation type="submission" date="2015-06" db="UniProtKB">
        <authorList>
            <consortium name="EnsemblPlants"/>
        </authorList>
    </citation>
    <scope>IDENTIFICATION</scope>
</reference>
<name>M8CF33_AEGTA</name>
<dbReference type="AlphaFoldDB" id="M8CF33"/>
<proteinExistence type="predicted"/>